<organism evidence="3 4">
    <name type="scientific">Rhodococcus ruber</name>
    <dbReference type="NCBI Taxonomy" id="1830"/>
    <lineage>
        <taxon>Bacteria</taxon>
        <taxon>Bacillati</taxon>
        <taxon>Actinomycetota</taxon>
        <taxon>Actinomycetes</taxon>
        <taxon>Mycobacteriales</taxon>
        <taxon>Nocardiaceae</taxon>
        <taxon>Rhodococcus</taxon>
    </lineage>
</organism>
<dbReference type="GeneID" id="66835136"/>
<dbReference type="Gene3D" id="3.40.710.10">
    <property type="entry name" value="DD-peptidase/beta-lactamase superfamily"/>
    <property type="match status" value="1"/>
</dbReference>
<dbReference type="InterPro" id="IPR050491">
    <property type="entry name" value="AmpC-like"/>
</dbReference>
<dbReference type="GO" id="GO:0035556">
    <property type="term" value="P:intracellular signal transduction"/>
    <property type="evidence" value="ECO:0007669"/>
    <property type="project" value="InterPro"/>
</dbReference>
<evidence type="ECO:0000256" key="2">
    <source>
        <dbReference type="SAM" id="SignalP"/>
    </source>
</evidence>
<dbReference type="GO" id="GO:0004435">
    <property type="term" value="F:phosphatidylinositol-4,5-bisphosphate phospholipase C activity"/>
    <property type="evidence" value="ECO:0007669"/>
    <property type="project" value="InterPro"/>
</dbReference>
<dbReference type="GO" id="GO:0006629">
    <property type="term" value="P:lipid metabolic process"/>
    <property type="evidence" value="ECO:0007669"/>
    <property type="project" value="InterPro"/>
</dbReference>
<dbReference type="InterPro" id="IPR012338">
    <property type="entry name" value="Beta-lactam/transpept-like"/>
</dbReference>
<dbReference type="Proteomes" id="UP000042997">
    <property type="component" value="Unassembled WGS sequence"/>
</dbReference>
<name>A0A098BWJ1_9NOCA</name>
<dbReference type="SMR" id="A0A098BWJ1"/>
<reference evidence="3 4" key="1">
    <citation type="journal article" date="2014" name="Genome Announc.">
        <title>Draft Genome Sequence of Propane- and Butane-Oxidizing Actinobacterium Rhodococcus ruber IEGM 231.</title>
        <authorList>
            <person name="Ivshina I.B."/>
            <person name="Kuyukina M.S."/>
            <person name="Krivoruchko A.V."/>
            <person name="Barbe V."/>
            <person name="Fischer C."/>
        </authorList>
    </citation>
    <scope>NUCLEOTIDE SEQUENCE [LARGE SCALE GENOMIC DNA]</scope>
</reference>
<accession>A0A098BWJ1</accession>
<dbReference type="SUPFAM" id="SSF56601">
    <property type="entry name" value="beta-lactamase/transpeptidase-like"/>
    <property type="match status" value="1"/>
</dbReference>
<feature type="compositionally biased region" description="Polar residues" evidence="1">
    <location>
        <begin position="246"/>
        <end position="260"/>
    </location>
</feature>
<dbReference type="eggNOG" id="COG1680">
    <property type="taxonomic scope" value="Bacteria"/>
</dbReference>
<dbReference type="PROSITE" id="PS50008">
    <property type="entry name" value="PIPLC_Y_DOMAIN"/>
    <property type="match status" value="1"/>
</dbReference>
<dbReference type="RefSeq" id="WP_017680408.1">
    <property type="nucleotide sequence ID" value="NZ_CP023714.1"/>
</dbReference>
<feature type="region of interest" description="Disordered" evidence="1">
    <location>
        <begin position="226"/>
        <end position="260"/>
    </location>
</feature>
<dbReference type="InterPro" id="IPR001466">
    <property type="entry name" value="Beta-lactam-related"/>
</dbReference>
<gene>
    <name evidence="3" type="ORF">RHRU231_960111</name>
</gene>
<sequence>MRRLSILAMTTFVLAAAACGSDSGTEDSATTTTRAPDSAQAEQFQAALDDVRDDFKFPGVVARVITADYEWTGSSGTAGRDSTEPPTASDHTRIGSITKTFTVTAILQLMQDGKLSLDDPIGKYVPGLPNGDTATLRQLADMTSGIPSYTFDENFQNQLFGDPTKPWTPEQLLDIVRGDPPNFAPGEKWEYSNSNLIALGLVVEQVSGQSLGDYITERITEPIGMSETSFPDGTDIPSPHLDGVTEQGQPEGQTTDATNWDPSWAWAAGAMISTLDDLQIWAKAIGTGEGLYDQQTQDVRMSSFLYGLPPNTATAAYGLGLGDADGWLSHTGELPGFNTYFGYNQDTRDIILVAVNSDIPNAQNQNPAPTVVQKLQAALAGS</sequence>
<dbReference type="PROSITE" id="PS51257">
    <property type="entry name" value="PROKAR_LIPOPROTEIN"/>
    <property type="match status" value="1"/>
</dbReference>
<dbReference type="AlphaFoldDB" id="A0A098BWJ1"/>
<feature type="region of interest" description="Disordered" evidence="1">
    <location>
        <begin position="73"/>
        <end position="93"/>
    </location>
</feature>
<feature type="chain" id="PRO_5043590324" evidence="2">
    <location>
        <begin position="18"/>
        <end position="382"/>
    </location>
</feature>
<evidence type="ECO:0000256" key="1">
    <source>
        <dbReference type="SAM" id="MobiDB-lite"/>
    </source>
</evidence>
<dbReference type="Pfam" id="PF00144">
    <property type="entry name" value="Beta-lactamase"/>
    <property type="match status" value="1"/>
</dbReference>
<evidence type="ECO:0000313" key="4">
    <source>
        <dbReference type="Proteomes" id="UP000042997"/>
    </source>
</evidence>
<proteinExistence type="predicted"/>
<dbReference type="PANTHER" id="PTHR46825:SF7">
    <property type="entry name" value="D-ALANYL-D-ALANINE CARBOXYPEPTIDASE"/>
    <property type="match status" value="1"/>
</dbReference>
<dbReference type="InterPro" id="IPR001711">
    <property type="entry name" value="PLipase_C_Pinositol-sp_Y"/>
</dbReference>
<evidence type="ECO:0000313" key="3">
    <source>
        <dbReference type="EMBL" id="CDZ92582.1"/>
    </source>
</evidence>
<dbReference type="EMBL" id="CCSD01000112">
    <property type="protein sequence ID" value="CDZ92582.1"/>
    <property type="molecule type" value="Genomic_DNA"/>
</dbReference>
<protein>
    <submittedName>
        <fullName evidence="3">S12 family peptidase</fullName>
    </submittedName>
</protein>
<keyword evidence="2" id="KW-0732">Signal</keyword>
<feature type="signal peptide" evidence="2">
    <location>
        <begin position="1"/>
        <end position="17"/>
    </location>
</feature>
<dbReference type="PANTHER" id="PTHR46825">
    <property type="entry name" value="D-ALANYL-D-ALANINE-CARBOXYPEPTIDASE/ENDOPEPTIDASE AMPH"/>
    <property type="match status" value="1"/>
</dbReference>
<dbReference type="OrthoDB" id="3174977at2"/>